<dbReference type="Gene3D" id="3.30.1330.60">
    <property type="entry name" value="OmpA-like domain"/>
    <property type="match status" value="1"/>
</dbReference>
<evidence type="ECO:0000256" key="3">
    <source>
        <dbReference type="ARBA" id="ARBA00023237"/>
    </source>
</evidence>
<gene>
    <name evidence="7" type="primary">yiaD5</name>
    <name evidence="7" type="ORF">BN8_04185</name>
</gene>
<evidence type="ECO:0000256" key="5">
    <source>
        <dbReference type="SAM" id="MobiDB-lite"/>
    </source>
</evidence>
<dbReference type="SUPFAM" id="SSF103088">
    <property type="entry name" value="OmpA-like"/>
    <property type="match status" value="1"/>
</dbReference>
<keyword evidence="8" id="KW-1185">Reference proteome</keyword>
<comment type="caution">
    <text evidence="7">The sequence shown here is derived from an EMBL/GenBank/DDBJ whole genome shotgun (WGS) entry which is preliminary data.</text>
</comment>
<dbReference type="eggNOG" id="COG2885">
    <property type="taxonomic scope" value="Bacteria"/>
</dbReference>
<feature type="domain" description="OmpA-like" evidence="6">
    <location>
        <begin position="312"/>
        <end position="429"/>
    </location>
</feature>
<dbReference type="PROSITE" id="PS51123">
    <property type="entry name" value="OMPA_2"/>
    <property type="match status" value="1"/>
</dbReference>
<dbReference type="Proteomes" id="UP000009309">
    <property type="component" value="Unassembled WGS sequence"/>
</dbReference>
<dbReference type="InterPro" id="IPR006664">
    <property type="entry name" value="OMP_bac"/>
</dbReference>
<dbReference type="PRINTS" id="PR01021">
    <property type="entry name" value="OMPADOMAIN"/>
</dbReference>
<dbReference type="InterPro" id="IPR050330">
    <property type="entry name" value="Bact_OuterMem_StrucFunc"/>
</dbReference>
<reference evidence="7 8" key="1">
    <citation type="journal article" date="2012" name="J. Bacteriol.">
        <title>Genome Sequence of the Filamentous Bacterium Fibrisoma limi BUZ 3T.</title>
        <authorList>
            <person name="Filippini M."/>
            <person name="Qi W."/>
            <person name="Jaenicke S."/>
            <person name="Goesmann A."/>
            <person name="Smits T.H."/>
            <person name="Bagheri H.C."/>
        </authorList>
    </citation>
    <scope>NUCLEOTIDE SEQUENCE [LARGE SCALE GENOMIC DNA]</scope>
    <source>
        <strain evidence="8">BUZ 3T</strain>
    </source>
</reference>
<dbReference type="PANTHER" id="PTHR30329">
    <property type="entry name" value="STATOR ELEMENT OF FLAGELLAR MOTOR COMPLEX"/>
    <property type="match status" value="1"/>
</dbReference>
<evidence type="ECO:0000256" key="4">
    <source>
        <dbReference type="PROSITE-ProRule" id="PRU00473"/>
    </source>
</evidence>
<proteinExistence type="predicted"/>
<evidence type="ECO:0000313" key="8">
    <source>
        <dbReference type="Proteomes" id="UP000009309"/>
    </source>
</evidence>
<dbReference type="GO" id="GO:0009279">
    <property type="term" value="C:cell outer membrane"/>
    <property type="evidence" value="ECO:0007669"/>
    <property type="project" value="UniProtKB-SubCell"/>
</dbReference>
<protein>
    <recommendedName>
        <fullName evidence="6">OmpA-like domain-containing protein</fullName>
    </recommendedName>
</protein>
<evidence type="ECO:0000313" key="7">
    <source>
        <dbReference type="EMBL" id="CCH54961.1"/>
    </source>
</evidence>
<dbReference type="InterPro" id="IPR006665">
    <property type="entry name" value="OmpA-like"/>
</dbReference>
<dbReference type="STRING" id="1185876.BN8_04185"/>
<keyword evidence="3" id="KW-0998">Cell outer membrane</keyword>
<evidence type="ECO:0000256" key="1">
    <source>
        <dbReference type="ARBA" id="ARBA00004442"/>
    </source>
</evidence>
<dbReference type="Pfam" id="PF00691">
    <property type="entry name" value="OmpA"/>
    <property type="match status" value="1"/>
</dbReference>
<sequence length="430" mass="47187">MIMSKASTVVVSSPTASCLRLTGVVLDFTSRRPLSADFYIQTPGGRRQVGRSLDETGTFTLNLDCGVRMLIIERTGYRTQTLGLNTKVKSNQTDAVSVIIPLLAVDRQGSDQPYLQTEQTHFVQPTAQEVIKGRQPNAFAVTDALTGRAVPAQVCFISTESGKKQCLTSDNSGIVTTSFTQRDIVALEVIASGYQSYQGNFIVDVLDGQLRKHHIRLLRSLTILSVQAASAAYQYVLRSESGGKEIKLTGVPGYPETFVAYELLPQRYQLLVINGQGTVQERRLITVLSGLNTVSVSGLEKVTGSTVTSPAPGWNPADSLPALYFQQSSYELLQQSETVLKEVAALLRSNPNYTLHLTGHTDNEGDERLNLVLSEFRANVVAAYLRRQGVADKQLVRSWRGSQLPVAPNDREENRAKNRRVSLSLVRNTP</sequence>
<comment type="subcellular location">
    <subcellularLocation>
        <location evidence="1">Cell outer membrane</location>
    </subcellularLocation>
</comment>
<evidence type="ECO:0000259" key="6">
    <source>
        <dbReference type="PROSITE" id="PS51123"/>
    </source>
</evidence>
<dbReference type="CDD" id="cd07185">
    <property type="entry name" value="OmpA_C-like"/>
    <property type="match status" value="1"/>
</dbReference>
<evidence type="ECO:0000256" key="2">
    <source>
        <dbReference type="ARBA" id="ARBA00023136"/>
    </source>
</evidence>
<dbReference type="PANTHER" id="PTHR30329:SF21">
    <property type="entry name" value="LIPOPROTEIN YIAD-RELATED"/>
    <property type="match status" value="1"/>
</dbReference>
<organism evidence="7 8">
    <name type="scientific">Fibrisoma limi BUZ 3</name>
    <dbReference type="NCBI Taxonomy" id="1185876"/>
    <lineage>
        <taxon>Bacteria</taxon>
        <taxon>Pseudomonadati</taxon>
        <taxon>Bacteroidota</taxon>
        <taxon>Cytophagia</taxon>
        <taxon>Cytophagales</taxon>
        <taxon>Spirosomataceae</taxon>
        <taxon>Fibrisoma</taxon>
    </lineage>
</organism>
<feature type="region of interest" description="Disordered" evidence="5">
    <location>
        <begin position="404"/>
        <end position="430"/>
    </location>
</feature>
<dbReference type="AlphaFoldDB" id="I2GM35"/>
<accession>I2GM35</accession>
<dbReference type="InterPro" id="IPR036737">
    <property type="entry name" value="OmpA-like_sf"/>
</dbReference>
<keyword evidence="2 4" id="KW-0472">Membrane</keyword>
<name>I2GM35_9BACT</name>
<dbReference type="EMBL" id="CAIT01000007">
    <property type="protein sequence ID" value="CCH54961.1"/>
    <property type="molecule type" value="Genomic_DNA"/>
</dbReference>